<comment type="caution">
    <text evidence="2">The sequence shown here is derived from an EMBL/GenBank/DDBJ whole genome shotgun (WGS) entry which is preliminary data.</text>
</comment>
<feature type="chain" id="PRO_5042524943" evidence="1">
    <location>
        <begin position="20"/>
        <end position="284"/>
    </location>
</feature>
<proteinExistence type="predicted"/>
<sequence length="284" mass="29120">MRQSTIYTSLLAAASSAVAQSVASVAGFSVSSMVPAASSIAASGSSSSSSAVASASAAPSGGAAPGYSTDSVEVILEDDSGASSMTAFQSVLGSAQKPPTGSQGPFTTLEVVVGSTANQALRCQVLDEAGVPIAATRGVNFDVTFSDGDGGIWTFEEPVTVSAVVCDDKFVGKGFDVIAKLSNQQIELGSQTLFKNFVEATTLSPTGSSGPFQTFELIVGVNSNPALRCQINDKRGQPIVALRGENRDTTFSDSDKGPWTFERPQAKVGEIICDPNFVANNQPL</sequence>
<organism evidence="2 3">
    <name type="scientific">Extremus antarcticus</name>
    <dbReference type="NCBI Taxonomy" id="702011"/>
    <lineage>
        <taxon>Eukaryota</taxon>
        <taxon>Fungi</taxon>
        <taxon>Dikarya</taxon>
        <taxon>Ascomycota</taxon>
        <taxon>Pezizomycotina</taxon>
        <taxon>Dothideomycetes</taxon>
        <taxon>Dothideomycetidae</taxon>
        <taxon>Mycosphaerellales</taxon>
        <taxon>Extremaceae</taxon>
        <taxon>Extremus</taxon>
    </lineage>
</organism>
<dbReference type="Proteomes" id="UP001271007">
    <property type="component" value="Unassembled WGS sequence"/>
</dbReference>
<keyword evidence="1" id="KW-0732">Signal</keyword>
<accession>A0AAJ0GCJ2</accession>
<gene>
    <name evidence="2" type="ORF">LTR09_005110</name>
</gene>
<evidence type="ECO:0000313" key="2">
    <source>
        <dbReference type="EMBL" id="KAK3053830.1"/>
    </source>
</evidence>
<dbReference type="AlphaFoldDB" id="A0AAJ0GCJ2"/>
<evidence type="ECO:0000313" key="3">
    <source>
        <dbReference type="Proteomes" id="UP001271007"/>
    </source>
</evidence>
<dbReference type="EMBL" id="JAWDJX010000014">
    <property type="protein sequence ID" value="KAK3053830.1"/>
    <property type="molecule type" value="Genomic_DNA"/>
</dbReference>
<feature type="signal peptide" evidence="1">
    <location>
        <begin position="1"/>
        <end position="19"/>
    </location>
</feature>
<keyword evidence="3" id="KW-1185">Reference proteome</keyword>
<protein>
    <submittedName>
        <fullName evidence="2">Uncharacterized protein</fullName>
    </submittedName>
</protein>
<reference evidence="2" key="1">
    <citation type="submission" date="2023-04" db="EMBL/GenBank/DDBJ databases">
        <title>Black Yeasts Isolated from many extreme environments.</title>
        <authorList>
            <person name="Coleine C."/>
            <person name="Stajich J.E."/>
            <person name="Selbmann L."/>
        </authorList>
    </citation>
    <scope>NUCLEOTIDE SEQUENCE</scope>
    <source>
        <strain evidence="2">CCFEE 5312</strain>
    </source>
</reference>
<evidence type="ECO:0000256" key="1">
    <source>
        <dbReference type="SAM" id="SignalP"/>
    </source>
</evidence>
<name>A0AAJ0GCJ2_9PEZI</name>